<keyword evidence="5" id="KW-0677">Repeat</keyword>
<dbReference type="Proteomes" id="UP000007015">
    <property type="component" value="Chromosome 11"/>
</dbReference>
<dbReference type="InterPro" id="IPR001611">
    <property type="entry name" value="Leu-rich_rpt"/>
</dbReference>
<feature type="signal peptide" evidence="10">
    <location>
        <begin position="1"/>
        <end position="23"/>
    </location>
</feature>
<dbReference type="Pfam" id="PF00560">
    <property type="entry name" value="LRR_1"/>
    <property type="match status" value="4"/>
</dbReference>
<feature type="chain" id="PRO_5002868987" description="Leucine-rich repeat-containing N-terminal plant-type domain-containing protein" evidence="10">
    <location>
        <begin position="24"/>
        <end position="495"/>
    </location>
</feature>
<dbReference type="AlphaFoldDB" id="B8BL29"/>
<keyword evidence="7" id="KW-0472">Membrane</keyword>
<evidence type="ECO:0000256" key="7">
    <source>
        <dbReference type="ARBA" id="ARBA00023136"/>
    </source>
</evidence>
<comment type="subcellular location">
    <subcellularLocation>
        <location evidence="1">Cell membrane</location>
        <topology evidence="1">Single-pass membrane protein</topology>
    </subcellularLocation>
</comment>
<evidence type="ECO:0000256" key="10">
    <source>
        <dbReference type="SAM" id="SignalP"/>
    </source>
</evidence>
<evidence type="ECO:0000256" key="9">
    <source>
        <dbReference type="ARBA" id="ARBA00023180"/>
    </source>
</evidence>
<dbReference type="Gene3D" id="3.80.10.10">
    <property type="entry name" value="Ribonuclease Inhibitor"/>
    <property type="match status" value="4"/>
</dbReference>
<keyword evidence="3" id="KW-0812">Transmembrane</keyword>
<dbReference type="EMBL" id="CM000136">
    <property type="protein sequence ID" value="EEC68365.1"/>
    <property type="molecule type" value="Genomic_DNA"/>
</dbReference>
<dbReference type="STRING" id="39946.B8BL29"/>
<dbReference type="Gramene" id="BGIOSGA035449-TA">
    <property type="protein sequence ID" value="BGIOSGA035449-PA"/>
    <property type="gene ID" value="BGIOSGA035449"/>
</dbReference>
<dbReference type="PANTHER" id="PTHR27000:SF642">
    <property type="entry name" value="INACTIVE LEUCINE-RICH REPEAT RECEPTOR KINASE XIAO-RELATED"/>
    <property type="match status" value="1"/>
</dbReference>
<keyword evidence="2" id="KW-0433">Leucine-rich repeat</keyword>
<evidence type="ECO:0000313" key="13">
    <source>
        <dbReference type="Proteomes" id="UP000007015"/>
    </source>
</evidence>
<reference evidence="12 13" key="1">
    <citation type="journal article" date="2005" name="PLoS Biol.">
        <title>The genomes of Oryza sativa: a history of duplications.</title>
        <authorList>
            <person name="Yu J."/>
            <person name="Wang J."/>
            <person name="Lin W."/>
            <person name="Li S."/>
            <person name="Li H."/>
            <person name="Zhou J."/>
            <person name="Ni P."/>
            <person name="Dong W."/>
            <person name="Hu S."/>
            <person name="Zeng C."/>
            <person name="Zhang J."/>
            <person name="Zhang Y."/>
            <person name="Li R."/>
            <person name="Xu Z."/>
            <person name="Li S."/>
            <person name="Li X."/>
            <person name="Zheng H."/>
            <person name="Cong L."/>
            <person name="Lin L."/>
            <person name="Yin J."/>
            <person name="Geng J."/>
            <person name="Li G."/>
            <person name="Shi J."/>
            <person name="Liu J."/>
            <person name="Lv H."/>
            <person name="Li J."/>
            <person name="Wang J."/>
            <person name="Deng Y."/>
            <person name="Ran L."/>
            <person name="Shi X."/>
            <person name="Wang X."/>
            <person name="Wu Q."/>
            <person name="Li C."/>
            <person name="Ren X."/>
            <person name="Wang J."/>
            <person name="Wang X."/>
            <person name="Li D."/>
            <person name="Liu D."/>
            <person name="Zhang X."/>
            <person name="Ji Z."/>
            <person name="Zhao W."/>
            <person name="Sun Y."/>
            <person name="Zhang Z."/>
            <person name="Bao J."/>
            <person name="Han Y."/>
            <person name="Dong L."/>
            <person name="Ji J."/>
            <person name="Chen P."/>
            <person name="Wu S."/>
            <person name="Liu J."/>
            <person name="Xiao Y."/>
            <person name="Bu D."/>
            <person name="Tan J."/>
            <person name="Yang L."/>
            <person name="Ye C."/>
            <person name="Zhang J."/>
            <person name="Xu J."/>
            <person name="Zhou Y."/>
            <person name="Yu Y."/>
            <person name="Zhang B."/>
            <person name="Zhuang S."/>
            <person name="Wei H."/>
            <person name="Liu B."/>
            <person name="Lei M."/>
            <person name="Yu H."/>
            <person name="Li Y."/>
            <person name="Xu H."/>
            <person name="Wei S."/>
            <person name="He X."/>
            <person name="Fang L."/>
            <person name="Zhang Z."/>
            <person name="Zhang Y."/>
            <person name="Huang X."/>
            <person name="Su Z."/>
            <person name="Tong W."/>
            <person name="Li J."/>
            <person name="Tong Z."/>
            <person name="Li S."/>
            <person name="Ye J."/>
            <person name="Wang L."/>
            <person name="Fang L."/>
            <person name="Lei T."/>
            <person name="Chen C."/>
            <person name="Chen H."/>
            <person name="Xu Z."/>
            <person name="Li H."/>
            <person name="Huang H."/>
            <person name="Zhang F."/>
            <person name="Xu H."/>
            <person name="Li N."/>
            <person name="Zhao C."/>
            <person name="Li S."/>
            <person name="Dong L."/>
            <person name="Huang Y."/>
            <person name="Li L."/>
            <person name="Xi Y."/>
            <person name="Qi Q."/>
            <person name="Li W."/>
            <person name="Zhang B."/>
            <person name="Hu W."/>
            <person name="Zhang Y."/>
            <person name="Tian X."/>
            <person name="Jiao Y."/>
            <person name="Liang X."/>
            <person name="Jin J."/>
            <person name="Gao L."/>
            <person name="Zheng W."/>
            <person name="Hao B."/>
            <person name="Liu S."/>
            <person name="Wang W."/>
            <person name="Yuan L."/>
            <person name="Cao M."/>
            <person name="McDermott J."/>
            <person name="Samudrala R."/>
            <person name="Wang J."/>
            <person name="Wong G.K."/>
            <person name="Yang H."/>
        </authorList>
    </citation>
    <scope>NUCLEOTIDE SEQUENCE [LARGE SCALE GENOMIC DNA]</scope>
    <source>
        <strain evidence="13">cv. 93-11</strain>
    </source>
</reference>
<protein>
    <recommendedName>
        <fullName evidence="11">Leucine-rich repeat-containing N-terminal plant-type domain-containing protein</fullName>
    </recommendedName>
</protein>
<dbReference type="InterPro" id="IPR032675">
    <property type="entry name" value="LRR_dom_sf"/>
</dbReference>
<dbReference type="OMA" id="GPNSENY"/>
<dbReference type="FunFam" id="3.80.10.10:FF:001165">
    <property type="entry name" value="Receptor kinase-like protein"/>
    <property type="match status" value="1"/>
</dbReference>
<keyword evidence="6" id="KW-1133">Transmembrane helix</keyword>
<dbReference type="InterPro" id="IPR011009">
    <property type="entry name" value="Kinase-like_dom_sf"/>
</dbReference>
<evidence type="ECO:0000259" key="11">
    <source>
        <dbReference type="Pfam" id="PF08263"/>
    </source>
</evidence>
<dbReference type="HOGENOM" id="CLU_000288_18_22_1"/>
<keyword evidence="13" id="KW-1185">Reference proteome</keyword>
<name>B8BL29_ORYSI</name>
<evidence type="ECO:0000256" key="2">
    <source>
        <dbReference type="ARBA" id="ARBA00022614"/>
    </source>
</evidence>
<keyword evidence="9" id="KW-0325">Glycoprotein</keyword>
<dbReference type="Pfam" id="PF13855">
    <property type="entry name" value="LRR_8"/>
    <property type="match status" value="1"/>
</dbReference>
<evidence type="ECO:0000256" key="3">
    <source>
        <dbReference type="ARBA" id="ARBA00022692"/>
    </source>
</evidence>
<evidence type="ECO:0000256" key="1">
    <source>
        <dbReference type="ARBA" id="ARBA00004162"/>
    </source>
</evidence>
<evidence type="ECO:0000256" key="6">
    <source>
        <dbReference type="ARBA" id="ARBA00022989"/>
    </source>
</evidence>
<evidence type="ECO:0000313" key="12">
    <source>
        <dbReference type="EMBL" id="EEC68365.1"/>
    </source>
</evidence>
<dbReference type="Pfam" id="PF08263">
    <property type="entry name" value="LRRNT_2"/>
    <property type="match status" value="1"/>
</dbReference>
<dbReference type="SUPFAM" id="SSF52058">
    <property type="entry name" value="L domain-like"/>
    <property type="match status" value="2"/>
</dbReference>
<feature type="domain" description="Leucine-rich repeat-containing N-terminal plant-type" evidence="11">
    <location>
        <begin position="33"/>
        <end position="72"/>
    </location>
</feature>
<accession>B8BL29</accession>
<dbReference type="Gene3D" id="1.10.510.10">
    <property type="entry name" value="Transferase(Phosphotransferase) domain 1"/>
    <property type="match status" value="1"/>
</dbReference>
<dbReference type="FunFam" id="3.80.10.10:FF:000129">
    <property type="entry name" value="Leucine-rich repeat receptor-like kinase"/>
    <property type="match status" value="1"/>
</dbReference>
<dbReference type="GO" id="GO:0005886">
    <property type="term" value="C:plasma membrane"/>
    <property type="evidence" value="ECO:0007669"/>
    <property type="project" value="UniProtKB-SubCell"/>
</dbReference>
<evidence type="ECO:0000256" key="5">
    <source>
        <dbReference type="ARBA" id="ARBA00022737"/>
    </source>
</evidence>
<keyword evidence="4 10" id="KW-0732">Signal</keyword>
<evidence type="ECO:0000256" key="4">
    <source>
        <dbReference type="ARBA" id="ARBA00022729"/>
    </source>
</evidence>
<dbReference type="InterPro" id="IPR013210">
    <property type="entry name" value="LRR_N_plant-typ"/>
</dbReference>
<gene>
    <name evidence="12" type="ORF">OsI_36500</name>
</gene>
<organism evidence="12 13">
    <name type="scientific">Oryza sativa subsp. indica</name>
    <name type="common">Rice</name>
    <dbReference type="NCBI Taxonomy" id="39946"/>
    <lineage>
        <taxon>Eukaryota</taxon>
        <taxon>Viridiplantae</taxon>
        <taxon>Streptophyta</taxon>
        <taxon>Embryophyta</taxon>
        <taxon>Tracheophyta</taxon>
        <taxon>Spermatophyta</taxon>
        <taxon>Magnoliopsida</taxon>
        <taxon>Liliopsida</taxon>
        <taxon>Poales</taxon>
        <taxon>Poaceae</taxon>
        <taxon>BOP clade</taxon>
        <taxon>Oryzoideae</taxon>
        <taxon>Oryzeae</taxon>
        <taxon>Oryzinae</taxon>
        <taxon>Oryza</taxon>
        <taxon>Oryza sativa</taxon>
    </lineage>
</organism>
<keyword evidence="8" id="KW-0675">Receptor</keyword>
<proteinExistence type="predicted"/>
<sequence>MISLPLLLFVLFFSALLLFPSSSDDDGGGDAAGDELALLSFKSSLLYQGGQSLASWNTSGHGQHCTWVGVVCGRRHPHRVVKLRLRSSNLAGIISPSLGNLSFLRTLQLSDNHLSGKIPQELSRLSRLQQLVLNFNSLSGEIPAALGNLTSLSVLELTNNTLSGAIPSSLGKLTGLTDLALAENTLSGSIPSSFGQLRRLSFLSLAFNNLSGAIPDPIWNISSLTIFEVISNKLSGTLPTNAFSNLPSLQEVYMYYNQFHGRIPASIGNASNISIFTIGLNSFSGVVPPEIGRMRNLQRLELPETLSEAEETNDWKFMTALTNCSNLQEVELGGCKFGGVLPDSVSNLSSSLVSLSIRDNKISGSLPRDIEYGVGNTASTHGDIYSYGILVLETVTGMRPADSTFRTGLSLRQYVEPGLHGRLMDVVDRKLGLDSEKWLQARDVSPCSSITECLVSLLRLGLSCSQELPSSRTQAGDVINELRAIKESLSMSSDM</sequence>
<evidence type="ECO:0000256" key="8">
    <source>
        <dbReference type="ARBA" id="ARBA00023170"/>
    </source>
</evidence>
<dbReference type="SUPFAM" id="SSF56112">
    <property type="entry name" value="Protein kinase-like (PK-like)"/>
    <property type="match status" value="1"/>
</dbReference>
<dbReference type="PANTHER" id="PTHR27000">
    <property type="entry name" value="LEUCINE-RICH REPEAT RECEPTOR-LIKE PROTEIN KINASE FAMILY PROTEIN-RELATED"/>
    <property type="match status" value="1"/>
</dbReference>